<dbReference type="InterPro" id="IPR042100">
    <property type="entry name" value="Bug_dom1"/>
</dbReference>
<reference evidence="3 4" key="1">
    <citation type="submission" date="2017-02" db="EMBL/GenBank/DDBJ databases">
        <authorList>
            <person name="Peterson S.W."/>
        </authorList>
    </citation>
    <scope>NUCLEOTIDE SEQUENCE [LARGE SCALE GENOMIC DNA]</scope>
    <source>
        <strain evidence="3 4">ATCC BAA-909</strain>
    </source>
</reference>
<feature type="chain" id="PRO_5013001598" evidence="2">
    <location>
        <begin position="21"/>
        <end position="319"/>
    </location>
</feature>
<dbReference type="SUPFAM" id="SSF53850">
    <property type="entry name" value="Periplasmic binding protein-like II"/>
    <property type="match status" value="1"/>
</dbReference>
<dbReference type="PIRSF" id="PIRSF017082">
    <property type="entry name" value="YflP"/>
    <property type="match status" value="1"/>
</dbReference>
<protein>
    <submittedName>
        <fullName evidence="3">Tripartite-type tricarboxylate transporter, receptor component TctC</fullName>
    </submittedName>
</protein>
<dbReference type="Gene3D" id="3.40.190.150">
    <property type="entry name" value="Bordetella uptake gene, domain 1"/>
    <property type="match status" value="1"/>
</dbReference>
<sequence length="319" mass="33849">MKKILLAATAALFLFGAAGCKEKNNVYPKKGVTMICPWGAGGGTDAILRAVCSTAEKYLGTTITVENKTGGAGSIGFRAIKDAKPDGYTLGMITFELNSNPWQGLQDFTYEAYDPLIMVNTDAATITVKADAPYNTLAEFVDYCKAHPGKVNIGNSAPGSVWHIAAGLFASEAGIDVKHVPFEGAAGAVTAVAGGHIEAVSVSLAEVKSQLDAGNVKVLAIMDSKRPEAYPNIPTMKECGYDVEFGTWRGIGLPKGVSAEIKAVLFDAFTKAMKDENFIKTAKNLNQNVTYMDSEVFATYLKNNYEGTGATMKQLGLTN</sequence>
<keyword evidence="2" id="KW-0732">Signal</keyword>
<gene>
    <name evidence="3" type="ORF">SAMN02745152_01119</name>
</gene>
<feature type="signal peptide" evidence="2">
    <location>
        <begin position="1"/>
        <end position="20"/>
    </location>
</feature>
<dbReference type="STRING" id="225004.SAMN02745152_01119"/>
<dbReference type="Proteomes" id="UP000190395">
    <property type="component" value="Unassembled WGS sequence"/>
</dbReference>
<evidence type="ECO:0000256" key="1">
    <source>
        <dbReference type="ARBA" id="ARBA00006987"/>
    </source>
</evidence>
<dbReference type="PANTHER" id="PTHR42928:SF5">
    <property type="entry name" value="BLR1237 PROTEIN"/>
    <property type="match status" value="1"/>
</dbReference>
<evidence type="ECO:0000313" key="4">
    <source>
        <dbReference type="Proteomes" id="UP000190395"/>
    </source>
</evidence>
<dbReference type="OrthoDB" id="8880247at2"/>
<dbReference type="RefSeq" id="WP_078930871.1">
    <property type="nucleotide sequence ID" value="NZ_FUXC01000005.1"/>
</dbReference>
<dbReference type="AlphaFoldDB" id="A0A1T4N535"/>
<evidence type="ECO:0000256" key="2">
    <source>
        <dbReference type="SAM" id="SignalP"/>
    </source>
</evidence>
<dbReference type="CDD" id="cd07012">
    <property type="entry name" value="PBP2_Bug_TTT"/>
    <property type="match status" value="1"/>
</dbReference>
<proteinExistence type="inferred from homology"/>
<organism evidence="3 4">
    <name type="scientific">Treponema berlinense</name>
    <dbReference type="NCBI Taxonomy" id="225004"/>
    <lineage>
        <taxon>Bacteria</taxon>
        <taxon>Pseudomonadati</taxon>
        <taxon>Spirochaetota</taxon>
        <taxon>Spirochaetia</taxon>
        <taxon>Spirochaetales</taxon>
        <taxon>Treponemataceae</taxon>
        <taxon>Treponema</taxon>
    </lineage>
</organism>
<dbReference type="PROSITE" id="PS51257">
    <property type="entry name" value="PROKAR_LIPOPROTEIN"/>
    <property type="match status" value="1"/>
</dbReference>
<name>A0A1T4N535_9SPIR</name>
<dbReference type="PANTHER" id="PTHR42928">
    <property type="entry name" value="TRICARBOXYLATE-BINDING PROTEIN"/>
    <property type="match status" value="1"/>
</dbReference>
<comment type="similarity">
    <text evidence="1">Belongs to the UPF0065 (bug) family.</text>
</comment>
<dbReference type="InterPro" id="IPR005064">
    <property type="entry name" value="BUG"/>
</dbReference>
<accession>A0A1T4N535</accession>
<dbReference type="Gene3D" id="3.40.190.10">
    <property type="entry name" value="Periplasmic binding protein-like II"/>
    <property type="match status" value="1"/>
</dbReference>
<dbReference type="GeneID" id="303367366"/>
<dbReference type="EMBL" id="FUXC01000005">
    <property type="protein sequence ID" value="SJZ74480.1"/>
    <property type="molecule type" value="Genomic_DNA"/>
</dbReference>
<evidence type="ECO:0000313" key="3">
    <source>
        <dbReference type="EMBL" id="SJZ74480.1"/>
    </source>
</evidence>
<dbReference type="Pfam" id="PF03401">
    <property type="entry name" value="TctC"/>
    <property type="match status" value="1"/>
</dbReference>
<keyword evidence="3" id="KW-0675">Receptor</keyword>
<keyword evidence="4" id="KW-1185">Reference proteome</keyword>